<proteinExistence type="predicted"/>
<accession>A0AAP0JV75</accession>
<gene>
    <name evidence="2" type="ORF">Scep_010307</name>
</gene>
<sequence length="124" mass="14168">MKPSLRYSSAALHSVKHKNDEPRKMQHINPKSQNSETQVTTILEHLMDEKELSPQPIFGPNETVNAATLNIIEFDEFSIVDEYLSEPEETLEVSSHKPNIIIAQNKDDEAEKEIRVVSERPEES</sequence>
<protein>
    <submittedName>
        <fullName evidence="2">Uncharacterized protein</fullName>
    </submittedName>
</protein>
<feature type="compositionally biased region" description="Basic and acidic residues" evidence="1">
    <location>
        <begin position="105"/>
        <end position="124"/>
    </location>
</feature>
<feature type="region of interest" description="Disordered" evidence="1">
    <location>
        <begin position="1"/>
        <end position="36"/>
    </location>
</feature>
<dbReference type="EMBL" id="JBBNAG010000004">
    <property type="protein sequence ID" value="KAK9140626.1"/>
    <property type="molecule type" value="Genomic_DNA"/>
</dbReference>
<comment type="caution">
    <text evidence="2">The sequence shown here is derived from an EMBL/GenBank/DDBJ whole genome shotgun (WGS) entry which is preliminary data.</text>
</comment>
<name>A0AAP0JV75_9MAGN</name>
<reference evidence="2 3" key="1">
    <citation type="submission" date="2024-01" db="EMBL/GenBank/DDBJ databases">
        <title>Genome assemblies of Stephania.</title>
        <authorList>
            <person name="Yang L."/>
        </authorList>
    </citation>
    <scope>NUCLEOTIDE SEQUENCE [LARGE SCALE GENOMIC DNA]</scope>
    <source>
        <strain evidence="2">JXDWG</strain>
        <tissue evidence="2">Leaf</tissue>
    </source>
</reference>
<feature type="region of interest" description="Disordered" evidence="1">
    <location>
        <begin position="104"/>
        <end position="124"/>
    </location>
</feature>
<organism evidence="2 3">
    <name type="scientific">Stephania cephalantha</name>
    <dbReference type="NCBI Taxonomy" id="152367"/>
    <lineage>
        <taxon>Eukaryota</taxon>
        <taxon>Viridiplantae</taxon>
        <taxon>Streptophyta</taxon>
        <taxon>Embryophyta</taxon>
        <taxon>Tracheophyta</taxon>
        <taxon>Spermatophyta</taxon>
        <taxon>Magnoliopsida</taxon>
        <taxon>Ranunculales</taxon>
        <taxon>Menispermaceae</taxon>
        <taxon>Menispermoideae</taxon>
        <taxon>Cissampelideae</taxon>
        <taxon>Stephania</taxon>
    </lineage>
</organism>
<evidence type="ECO:0000313" key="3">
    <source>
        <dbReference type="Proteomes" id="UP001419268"/>
    </source>
</evidence>
<dbReference type="AlphaFoldDB" id="A0AAP0JV75"/>
<dbReference type="Proteomes" id="UP001419268">
    <property type="component" value="Unassembled WGS sequence"/>
</dbReference>
<evidence type="ECO:0000256" key="1">
    <source>
        <dbReference type="SAM" id="MobiDB-lite"/>
    </source>
</evidence>
<evidence type="ECO:0000313" key="2">
    <source>
        <dbReference type="EMBL" id="KAK9140626.1"/>
    </source>
</evidence>
<keyword evidence="3" id="KW-1185">Reference proteome</keyword>